<dbReference type="AlphaFoldDB" id="A0A523UY47"/>
<reference evidence="7 8" key="1">
    <citation type="submission" date="2019-03" db="EMBL/GenBank/DDBJ databases">
        <title>Metabolic potential of uncultured bacteria and archaea associated with petroleum seepage in deep-sea sediments.</title>
        <authorList>
            <person name="Dong X."/>
            <person name="Hubert C."/>
        </authorList>
    </citation>
    <scope>NUCLEOTIDE SEQUENCE [LARGE SCALE GENOMIC DNA]</scope>
    <source>
        <strain evidence="7">E44_bin18</strain>
    </source>
</reference>
<evidence type="ECO:0000256" key="2">
    <source>
        <dbReference type="ARBA" id="ARBA00022475"/>
    </source>
</evidence>
<comment type="caution">
    <text evidence="7">The sequence shown here is derived from an EMBL/GenBank/DDBJ whole genome shotgun (WGS) entry which is preliminary data.</text>
</comment>
<evidence type="ECO:0000256" key="6">
    <source>
        <dbReference type="SAM" id="Phobius"/>
    </source>
</evidence>
<dbReference type="InterPro" id="IPR051611">
    <property type="entry name" value="ECF_transporter_component"/>
</dbReference>
<organism evidence="7 8">
    <name type="scientific">candidate division TA06 bacterium</name>
    <dbReference type="NCBI Taxonomy" id="2250710"/>
    <lineage>
        <taxon>Bacteria</taxon>
        <taxon>Bacteria division TA06</taxon>
    </lineage>
</organism>
<feature type="transmembrane region" description="Helical" evidence="6">
    <location>
        <begin position="107"/>
        <end position="132"/>
    </location>
</feature>
<feature type="transmembrane region" description="Helical" evidence="6">
    <location>
        <begin position="246"/>
        <end position="263"/>
    </location>
</feature>
<proteinExistence type="predicted"/>
<protein>
    <submittedName>
        <fullName evidence="7">Energy-coupling factor transporter transmembrane protein EcfT</fullName>
    </submittedName>
</protein>
<keyword evidence="5 6" id="KW-0472">Membrane</keyword>
<dbReference type="PANTHER" id="PTHR34857">
    <property type="entry name" value="SLL0384 PROTEIN"/>
    <property type="match status" value="1"/>
</dbReference>
<keyword evidence="4 6" id="KW-1133">Transmembrane helix</keyword>
<dbReference type="Pfam" id="PF02361">
    <property type="entry name" value="CbiQ"/>
    <property type="match status" value="1"/>
</dbReference>
<dbReference type="GO" id="GO:0005886">
    <property type="term" value="C:plasma membrane"/>
    <property type="evidence" value="ECO:0007669"/>
    <property type="project" value="UniProtKB-ARBA"/>
</dbReference>
<dbReference type="CDD" id="cd16914">
    <property type="entry name" value="EcfT"/>
    <property type="match status" value="1"/>
</dbReference>
<name>A0A523UY47_UNCT6</name>
<evidence type="ECO:0000313" key="8">
    <source>
        <dbReference type="Proteomes" id="UP000315525"/>
    </source>
</evidence>
<feature type="transmembrane region" description="Helical" evidence="6">
    <location>
        <begin position="47"/>
        <end position="67"/>
    </location>
</feature>
<evidence type="ECO:0000313" key="7">
    <source>
        <dbReference type="EMBL" id="TET47458.1"/>
    </source>
</evidence>
<keyword evidence="2" id="KW-1003">Cell membrane</keyword>
<evidence type="ECO:0000256" key="4">
    <source>
        <dbReference type="ARBA" id="ARBA00022989"/>
    </source>
</evidence>
<evidence type="ECO:0000256" key="1">
    <source>
        <dbReference type="ARBA" id="ARBA00004141"/>
    </source>
</evidence>
<sequence>MALVDLTLGRFYKSDSLVHRLNSSTKLLVALLLMAASLYAKRPASFLLLYAFLAVAIGLSRVPLKYAVKNLKFFVWLIALAVFLNLFFTEGTVIARLGFLNMTFEGIAAAAVSVCRLVLVITAASVLTLTTAPLDLTYGISRPLGFLTKLKVPIHELGLMSAFALSYVPVLVDEVGEIALAQRSRGAPLEGKGLRALRSAVFLLVPVILSTFRKADTLALAMESRCFRSCAERTRLIERRMRRADYISLVLSVILVSLALLVAR</sequence>
<evidence type="ECO:0000256" key="3">
    <source>
        <dbReference type="ARBA" id="ARBA00022692"/>
    </source>
</evidence>
<dbReference type="Proteomes" id="UP000315525">
    <property type="component" value="Unassembled WGS sequence"/>
</dbReference>
<evidence type="ECO:0000256" key="5">
    <source>
        <dbReference type="ARBA" id="ARBA00023136"/>
    </source>
</evidence>
<keyword evidence="3 6" id="KW-0812">Transmembrane</keyword>
<dbReference type="InterPro" id="IPR003339">
    <property type="entry name" value="ABC/ECF_trnsptr_transmembrane"/>
</dbReference>
<gene>
    <name evidence="7" type="ORF">E3J62_01405</name>
</gene>
<comment type="subcellular location">
    <subcellularLocation>
        <location evidence="1">Membrane</location>
        <topology evidence="1">Multi-pass membrane protein</topology>
    </subcellularLocation>
</comment>
<accession>A0A523UY47</accession>
<feature type="transmembrane region" description="Helical" evidence="6">
    <location>
        <begin position="73"/>
        <end position="95"/>
    </location>
</feature>
<dbReference type="EMBL" id="SOJN01000020">
    <property type="protein sequence ID" value="TET47458.1"/>
    <property type="molecule type" value="Genomic_DNA"/>
</dbReference>
<dbReference type="PANTHER" id="PTHR34857:SF2">
    <property type="entry name" value="SLL0384 PROTEIN"/>
    <property type="match status" value="1"/>
</dbReference>